<evidence type="ECO:0000313" key="4">
    <source>
        <dbReference type="Proteomes" id="UP000245753"/>
    </source>
</evidence>
<dbReference type="RefSeq" id="WP_109137418.1">
    <property type="nucleotide sequence ID" value="NZ_QFFN01000014.1"/>
</dbReference>
<keyword evidence="2" id="KW-1133">Transmembrane helix</keyword>
<protein>
    <submittedName>
        <fullName evidence="3">Uncharacterized protein</fullName>
    </submittedName>
</protein>
<keyword evidence="2" id="KW-0472">Membrane</keyword>
<dbReference type="AlphaFoldDB" id="A0A2U2MS89"/>
<gene>
    <name evidence="3" type="ORF">DF200_06220</name>
</gene>
<evidence type="ECO:0000313" key="3">
    <source>
        <dbReference type="EMBL" id="PWG59728.1"/>
    </source>
</evidence>
<accession>A0A2U2MS89</accession>
<feature type="region of interest" description="Disordered" evidence="1">
    <location>
        <begin position="1"/>
        <end position="27"/>
    </location>
</feature>
<feature type="transmembrane region" description="Helical" evidence="2">
    <location>
        <begin position="73"/>
        <end position="103"/>
    </location>
</feature>
<sequence>MRPQNPTPEPPAALRAGSMVRDDPPRAAPSRPFSTAAIVSLAFAVVCCLLLCAAAVAYWYLGRGEYRAEDALVLLAAVGMGMLALPCAAVAFVAGAVGMVQCLRPDARTGRTCRGMWMAVVSMLVALPPLAYAIWAQLNAM</sequence>
<dbReference type="EMBL" id="QFFN01000014">
    <property type="protein sequence ID" value="PWG59728.1"/>
    <property type="molecule type" value="Genomic_DNA"/>
</dbReference>
<keyword evidence="2" id="KW-0812">Transmembrane</keyword>
<evidence type="ECO:0000256" key="2">
    <source>
        <dbReference type="SAM" id="Phobius"/>
    </source>
</evidence>
<dbReference type="Proteomes" id="UP000245753">
    <property type="component" value="Unassembled WGS sequence"/>
</dbReference>
<comment type="caution">
    <text evidence="3">The sequence shown here is derived from an EMBL/GenBank/DDBJ whole genome shotgun (WGS) entry which is preliminary data.</text>
</comment>
<name>A0A2U2MS89_9BIFI</name>
<evidence type="ECO:0000256" key="1">
    <source>
        <dbReference type="SAM" id="MobiDB-lite"/>
    </source>
</evidence>
<feature type="transmembrane region" description="Helical" evidence="2">
    <location>
        <begin position="36"/>
        <end position="61"/>
    </location>
</feature>
<organism evidence="3 4">
    <name type="scientific">Bifidobacterium catulorum</name>
    <dbReference type="NCBI Taxonomy" id="1630173"/>
    <lineage>
        <taxon>Bacteria</taxon>
        <taxon>Bacillati</taxon>
        <taxon>Actinomycetota</taxon>
        <taxon>Actinomycetes</taxon>
        <taxon>Bifidobacteriales</taxon>
        <taxon>Bifidobacteriaceae</taxon>
        <taxon>Bifidobacterium</taxon>
    </lineage>
</organism>
<proteinExistence type="predicted"/>
<feature type="compositionally biased region" description="Pro residues" evidence="1">
    <location>
        <begin position="1"/>
        <end position="11"/>
    </location>
</feature>
<reference evidence="3 4" key="1">
    <citation type="journal article" date="2018" name="Int. J. Syst. Evol. Microbiol.">
        <title>Bifidobacterium catulorum sp. nov., a novel taxon from the faeces of the baby common marmoset (Callithrix jacchus).</title>
        <authorList>
            <person name="Modesto M."/>
            <person name="Michelini S."/>
            <person name="Oki K."/>
            <person name="Biavati B."/>
            <person name="Watanabe K."/>
            <person name="Mattarelli P."/>
        </authorList>
    </citation>
    <scope>NUCLEOTIDE SEQUENCE [LARGE SCALE GENOMIC DNA]</scope>
    <source>
        <strain evidence="3 4">MRM 8.19</strain>
    </source>
</reference>
<feature type="transmembrane region" description="Helical" evidence="2">
    <location>
        <begin position="115"/>
        <end position="135"/>
    </location>
</feature>
<keyword evidence="4" id="KW-1185">Reference proteome</keyword>